<evidence type="ECO:0000313" key="6">
    <source>
        <dbReference type="EMBL" id="POR45799.1"/>
    </source>
</evidence>
<dbReference type="PANTHER" id="PTHR43179">
    <property type="entry name" value="RHAMNOSYLTRANSFERASE WBBL"/>
    <property type="match status" value="1"/>
</dbReference>
<sequence length="373" mass="41037">MKHHFLNPHISVIVLTHNRRAELMRTVASLLRLPERPAVIVVDNGSSDGSPQLLAHTFPGLQVVRSKSNLGAAARNLGANLASTRYIAFSDDDTDWRPGALAKAVELLERYNRIGVLSARVVVGAQRTLDPTCALMADSPLSGTGHPLRSLTGFMAGACVFRADLFRELGGYEPRLFIGGEEALLALDLLQAGHEIAYAPHLEVHHRPSMLRDSELRRRLLARNAALVAWLRLPSTEALAATWRALGAALRERRAARAWLALWRDLQWASHNRKPVAARVLNMREAVRRAERDARLRSTGAKPAPLLHKSFLQEPTMATTPNKDDNPIRPEQSDVVQTDLPDIGPSEDPDAPPLDPEVDPDAESLDPPETTAR</sequence>
<dbReference type="GO" id="GO:0016757">
    <property type="term" value="F:glycosyltransferase activity"/>
    <property type="evidence" value="ECO:0007669"/>
    <property type="project" value="UniProtKB-KW"/>
</dbReference>
<keyword evidence="3 6" id="KW-0808">Transferase</keyword>
<dbReference type="RefSeq" id="WP_103707629.1">
    <property type="nucleotide sequence ID" value="NZ_PQGA01000029.1"/>
</dbReference>
<reference evidence="6 7" key="1">
    <citation type="submission" date="2018-01" db="EMBL/GenBank/DDBJ databases">
        <title>Genomic Encyclopedia of Type Strains, Phase III (KMG-III): the genomes of soil and plant-associated and newly described type strains.</title>
        <authorList>
            <person name="Whitman W."/>
        </authorList>
    </citation>
    <scope>NUCLEOTIDE SEQUENCE [LARGE SCALE GENOMIC DNA]</scope>
    <source>
        <strain evidence="6 7">JCM 18070</strain>
    </source>
</reference>
<keyword evidence="2" id="KW-0328">Glycosyltransferase</keyword>
<evidence type="ECO:0000256" key="3">
    <source>
        <dbReference type="ARBA" id="ARBA00022679"/>
    </source>
</evidence>
<dbReference type="OrthoDB" id="9787979at2"/>
<dbReference type="SUPFAM" id="SSF53448">
    <property type="entry name" value="Nucleotide-diphospho-sugar transferases"/>
    <property type="match status" value="1"/>
</dbReference>
<feature type="domain" description="Glycosyltransferase 2-like" evidence="5">
    <location>
        <begin position="11"/>
        <end position="168"/>
    </location>
</feature>
<keyword evidence="7" id="KW-1185">Reference proteome</keyword>
<feature type="compositionally biased region" description="Acidic residues" evidence="4">
    <location>
        <begin position="345"/>
        <end position="366"/>
    </location>
</feature>
<dbReference type="Gene3D" id="3.90.550.10">
    <property type="entry name" value="Spore Coat Polysaccharide Biosynthesis Protein SpsA, Chain A"/>
    <property type="match status" value="1"/>
</dbReference>
<dbReference type="Pfam" id="PF00535">
    <property type="entry name" value="Glycos_transf_2"/>
    <property type="match status" value="1"/>
</dbReference>
<dbReference type="Proteomes" id="UP000237381">
    <property type="component" value="Unassembled WGS sequence"/>
</dbReference>
<comment type="similarity">
    <text evidence="1">Belongs to the glycosyltransferase 2 family.</text>
</comment>
<feature type="region of interest" description="Disordered" evidence="4">
    <location>
        <begin position="292"/>
        <end position="373"/>
    </location>
</feature>
<evidence type="ECO:0000259" key="5">
    <source>
        <dbReference type="Pfam" id="PF00535"/>
    </source>
</evidence>
<comment type="caution">
    <text evidence="6">The sequence shown here is derived from an EMBL/GenBank/DDBJ whole genome shotgun (WGS) entry which is preliminary data.</text>
</comment>
<dbReference type="AlphaFoldDB" id="A0A2S4LTX6"/>
<evidence type="ECO:0000256" key="1">
    <source>
        <dbReference type="ARBA" id="ARBA00006739"/>
    </source>
</evidence>
<accession>A0A2S4LTX6</accession>
<gene>
    <name evidence="6" type="ORF">B0G62_12924</name>
</gene>
<dbReference type="PANTHER" id="PTHR43179:SF12">
    <property type="entry name" value="GALACTOFURANOSYLTRANSFERASE GLFT2"/>
    <property type="match status" value="1"/>
</dbReference>
<dbReference type="InterPro" id="IPR001173">
    <property type="entry name" value="Glyco_trans_2-like"/>
</dbReference>
<evidence type="ECO:0000256" key="2">
    <source>
        <dbReference type="ARBA" id="ARBA00022676"/>
    </source>
</evidence>
<protein>
    <submittedName>
        <fullName evidence="6">GT2 family glycosyltransferase</fullName>
    </submittedName>
</protein>
<name>A0A2S4LTX6_9BURK</name>
<feature type="compositionally biased region" description="Basic and acidic residues" evidence="4">
    <location>
        <begin position="322"/>
        <end position="332"/>
    </location>
</feature>
<organism evidence="6 7">
    <name type="scientific">Paraburkholderia eburnea</name>
    <dbReference type="NCBI Taxonomy" id="1189126"/>
    <lineage>
        <taxon>Bacteria</taxon>
        <taxon>Pseudomonadati</taxon>
        <taxon>Pseudomonadota</taxon>
        <taxon>Betaproteobacteria</taxon>
        <taxon>Burkholderiales</taxon>
        <taxon>Burkholderiaceae</taxon>
        <taxon>Paraburkholderia</taxon>
    </lineage>
</organism>
<evidence type="ECO:0000256" key="4">
    <source>
        <dbReference type="SAM" id="MobiDB-lite"/>
    </source>
</evidence>
<evidence type="ECO:0000313" key="7">
    <source>
        <dbReference type="Proteomes" id="UP000237381"/>
    </source>
</evidence>
<dbReference type="InterPro" id="IPR029044">
    <property type="entry name" value="Nucleotide-diphossugar_trans"/>
</dbReference>
<dbReference type="EMBL" id="PQGA01000029">
    <property type="protein sequence ID" value="POR45799.1"/>
    <property type="molecule type" value="Genomic_DNA"/>
</dbReference>
<proteinExistence type="inferred from homology"/>